<dbReference type="InterPro" id="IPR011059">
    <property type="entry name" value="Metal-dep_hydrolase_composite"/>
</dbReference>
<evidence type="ECO:0000256" key="1">
    <source>
        <dbReference type="SAM" id="SignalP"/>
    </source>
</evidence>
<dbReference type="SUPFAM" id="SSF51556">
    <property type="entry name" value="Metallo-dependent hydrolases"/>
    <property type="match status" value="1"/>
</dbReference>
<proteinExistence type="predicted"/>
<accession>A0A0B8NTH6</accession>
<keyword evidence="1" id="KW-0732">Signal</keyword>
<evidence type="ECO:0000313" key="3">
    <source>
        <dbReference type="EMBL" id="GAM54049.1"/>
    </source>
</evidence>
<dbReference type="GO" id="GO:0016810">
    <property type="term" value="F:hydrolase activity, acting on carbon-nitrogen (but not peptide) bonds"/>
    <property type="evidence" value="ECO:0007669"/>
    <property type="project" value="InterPro"/>
</dbReference>
<dbReference type="InterPro" id="IPR051781">
    <property type="entry name" value="Metallo-dep_Hydrolase"/>
</dbReference>
<keyword evidence="3" id="KW-0224">Dipeptidase</keyword>
<feature type="signal peptide" evidence="1">
    <location>
        <begin position="1"/>
        <end position="20"/>
    </location>
</feature>
<dbReference type="AlphaFoldDB" id="A0A0B8NTH6"/>
<dbReference type="RefSeq" id="WP_261836896.1">
    <property type="nucleotide sequence ID" value="NZ_AP024882.1"/>
</dbReference>
<reference evidence="3 4" key="2">
    <citation type="submission" date="2015-01" db="EMBL/GenBank/DDBJ databases">
        <authorList>
            <consortium name="NBRP consortium"/>
            <person name="Sawabe T."/>
            <person name="Meirelles P."/>
            <person name="Feng G."/>
            <person name="Sayaka M."/>
            <person name="Hattori M."/>
            <person name="Ohkuma M."/>
        </authorList>
    </citation>
    <scope>NUCLEOTIDE SEQUENCE [LARGE SCALE GENOMIC DNA]</scope>
    <source>
        <strain evidence="4">JCM 19231</strain>
    </source>
</reference>
<feature type="domain" description="Amidohydrolase-related" evidence="2">
    <location>
        <begin position="90"/>
        <end position="290"/>
    </location>
</feature>
<dbReference type="EC" id="3.4.13.9" evidence="3"/>
<keyword evidence="3" id="KW-0378">Hydrolase</keyword>
<evidence type="ECO:0000259" key="2">
    <source>
        <dbReference type="Pfam" id="PF01979"/>
    </source>
</evidence>
<dbReference type="PANTHER" id="PTHR43135:SF3">
    <property type="entry name" value="ALPHA-D-RIBOSE 1-METHYLPHOSPHONATE 5-TRIPHOSPHATE DIPHOSPHATASE"/>
    <property type="match status" value="1"/>
</dbReference>
<dbReference type="EMBL" id="BBRZ01000001">
    <property type="protein sequence ID" value="GAM54049.1"/>
    <property type="molecule type" value="Genomic_DNA"/>
</dbReference>
<keyword evidence="3" id="KW-0645">Protease</keyword>
<dbReference type="Pfam" id="PF01979">
    <property type="entry name" value="Amidohydro_1"/>
    <property type="match status" value="1"/>
</dbReference>
<keyword evidence="4" id="KW-1185">Reference proteome</keyword>
<gene>
    <name evidence="3" type="ORF">JCM19231_3569</name>
</gene>
<dbReference type="InterPro" id="IPR006680">
    <property type="entry name" value="Amidohydro-rel"/>
</dbReference>
<dbReference type="Gene3D" id="3.20.20.140">
    <property type="entry name" value="Metal-dependent hydrolases"/>
    <property type="match status" value="1"/>
</dbReference>
<organism evidence="3 4">
    <name type="scientific">Vibrio ishigakensis</name>
    <dbReference type="NCBI Taxonomy" id="1481914"/>
    <lineage>
        <taxon>Bacteria</taxon>
        <taxon>Pseudomonadati</taxon>
        <taxon>Pseudomonadota</taxon>
        <taxon>Gammaproteobacteria</taxon>
        <taxon>Vibrionales</taxon>
        <taxon>Vibrionaceae</taxon>
        <taxon>Vibrio</taxon>
    </lineage>
</organism>
<sequence>MFKKSVIAASLALVSATAFAAPAPAPAKPPVAVEAPQVVVFKNVNIFNGTENKLYKNHTVIVTGNKITAIQAGDAEAPADAKIIDGEGRTLMPALIDAHMHLTLPKGLLGTNDMRWTEIAIHGQKFAEMYLDMGFGTVRDVGGADGSWTNMEQTGYLEEVPRIYASGAPIAPIGSHADVGLQSRRLTDSPQNLEILNIMTNANGAEDIKEQARYQYRQGAQFTKIFQSGGVSSKFDPWQYTSYLDDELRAAVAVADTYGSYVATHVYSYTAMHDALDAGVKSLEHGFMFHEDMVPKFNQNGAFIATNLTAFSPELAKVPAVQDPLIQAKLRSAQKAFDNYVPRMKKAEENGFDRRAFNVDCIGDTNTCAKQIAHEIYLNAEFFGNYSALRAMTSTAGRISAELMQDWINPYSDGKLGVIEVGAYADILLIDGNPLEDITLIGGREDWFTNNAKPDGSHLTEMDLIMKDGKIFKNTL</sequence>
<dbReference type="SUPFAM" id="SSF51338">
    <property type="entry name" value="Composite domain of metallo-dependent hydrolases"/>
    <property type="match status" value="1"/>
</dbReference>
<reference evidence="3 4" key="1">
    <citation type="submission" date="2015-01" db="EMBL/GenBank/DDBJ databases">
        <title>Vibrio sp. C1 JCM 19231 whole genome shotgun sequence.</title>
        <authorList>
            <person name="Sawabe T."/>
            <person name="Meirelles P."/>
            <person name="Feng G."/>
            <person name="Sayaka M."/>
            <person name="Hattori M."/>
            <person name="Ohkuma M."/>
        </authorList>
    </citation>
    <scope>NUCLEOTIDE SEQUENCE [LARGE SCALE GENOMIC DNA]</scope>
    <source>
        <strain evidence="4">JCM 19231</strain>
    </source>
</reference>
<dbReference type="InterPro" id="IPR032466">
    <property type="entry name" value="Metal_Hydrolase"/>
</dbReference>
<name>A0A0B8NTH6_9VIBR</name>
<protein>
    <submittedName>
        <fullName evidence="3">Prolidase</fullName>
        <ecNumber evidence="3">3.4.13.9</ecNumber>
    </submittedName>
</protein>
<dbReference type="PANTHER" id="PTHR43135">
    <property type="entry name" value="ALPHA-D-RIBOSE 1-METHYLPHOSPHONATE 5-TRIPHOSPHATE DIPHOSPHATASE"/>
    <property type="match status" value="1"/>
</dbReference>
<dbReference type="GO" id="GO:0102009">
    <property type="term" value="F:proline dipeptidase activity"/>
    <property type="evidence" value="ECO:0007669"/>
    <property type="project" value="UniProtKB-EC"/>
</dbReference>
<evidence type="ECO:0000313" key="4">
    <source>
        <dbReference type="Proteomes" id="UP000031671"/>
    </source>
</evidence>
<feature type="chain" id="PRO_5002136468" evidence="1">
    <location>
        <begin position="21"/>
        <end position="476"/>
    </location>
</feature>
<comment type="caution">
    <text evidence="3">The sequence shown here is derived from an EMBL/GenBank/DDBJ whole genome shotgun (WGS) entry which is preliminary data.</text>
</comment>
<dbReference type="Gene3D" id="2.30.40.10">
    <property type="entry name" value="Urease, subunit C, domain 1"/>
    <property type="match status" value="1"/>
</dbReference>
<dbReference type="Proteomes" id="UP000031671">
    <property type="component" value="Unassembled WGS sequence"/>
</dbReference>